<dbReference type="Proteomes" id="UP000014062">
    <property type="component" value="Chromosome"/>
</dbReference>
<proteinExistence type="predicted"/>
<name>A0A7U9HC50_STRLI</name>
<protein>
    <submittedName>
        <fullName evidence="1">Uncharacterized protein</fullName>
    </submittedName>
</protein>
<dbReference type="AlphaFoldDB" id="A0A7U9HC50"/>
<reference evidence="2" key="1">
    <citation type="journal article" date="2013" name="Genome Biol. Evol.">
        <title>The genome sequence of Streptomyces lividans 66 reveals a novel tRNA-dependent peptide biosynthetic system within a metal-related genomic island.</title>
        <authorList>
            <person name="Cruz-Morales P."/>
            <person name="Vijgenboom E."/>
            <person name="Iruegas-Bocardo F."/>
            <person name="Girard G."/>
            <person name="Yanez-Guerra L.A."/>
            <person name="Ramos-Aboites H.E."/>
            <person name="Pernodet J.L."/>
            <person name="Anne J."/>
            <person name="van Wezel G.P."/>
            <person name="Barona-Gomez F."/>
        </authorList>
    </citation>
    <scope>NUCLEOTIDE SEQUENCE [LARGE SCALE GENOMIC DNA]</scope>
    <source>
        <strain evidence="2">1326</strain>
    </source>
</reference>
<gene>
    <name evidence="1" type="ORF">SLI_4048</name>
</gene>
<organism evidence="1 2">
    <name type="scientific">Streptomyces lividans 1326</name>
    <dbReference type="NCBI Taxonomy" id="1200984"/>
    <lineage>
        <taxon>Bacteria</taxon>
        <taxon>Bacillati</taxon>
        <taxon>Actinomycetota</taxon>
        <taxon>Actinomycetes</taxon>
        <taxon>Kitasatosporales</taxon>
        <taxon>Streptomycetaceae</taxon>
        <taxon>Streptomyces</taxon>
    </lineage>
</organism>
<accession>A0A7U9HC50</accession>
<evidence type="ECO:0000313" key="2">
    <source>
        <dbReference type="Proteomes" id="UP000014062"/>
    </source>
</evidence>
<sequence length="46" mass="5104">MCLRVVGEDLRQWVHLQSVQICECGSHIHDFAQGAGALDDPNELVL</sequence>
<evidence type="ECO:0000313" key="1">
    <source>
        <dbReference type="EMBL" id="EOY48759.1"/>
    </source>
</evidence>
<dbReference type="EMBL" id="CM001889">
    <property type="protein sequence ID" value="EOY48759.1"/>
    <property type="molecule type" value="Genomic_DNA"/>
</dbReference>